<dbReference type="AlphaFoldDB" id="A0A2P8HA42"/>
<protein>
    <submittedName>
        <fullName evidence="1">Uncharacterized protein</fullName>
    </submittedName>
</protein>
<dbReference type="OrthoDB" id="6710009at2"/>
<organism evidence="1 2">
    <name type="scientific">Chitinophaga niastensis</name>
    <dbReference type="NCBI Taxonomy" id="536980"/>
    <lineage>
        <taxon>Bacteria</taxon>
        <taxon>Pseudomonadati</taxon>
        <taxon>Bacteroidota</taxon>
        <taxon>Chitinophagia</taxon>
        <taxon>Chitinophagales</taxon>
        <taxon>Chitinophagaceae</taxon>
        <taxon>Chitinophaga</taxon>
    </lineage>
</organism>
<accession>A0A2P8HA42</accession>
<keyword evidence="2" id="KW-1185">Reference proteome</keyword>
<gene>
    <name evidence="1" type="ORF">CLV51_10990</name>
</gene>
<dbReference type="EMBL" id="PYAW01000009">
    <property type="protein sequence ID" value="PSL43096.1"/>
    <property type="molecule type" value="Genomic_DNA"/>
</dbReference>
<dbReference type="Pfam" id="PF22000">
    <property type="entry name" value="DUF6929"/>
    <property type="match status" value="1"/>
</dbReference>
<sequence>MKADITLLHSLLLPGFPSGSAIEYHEGNIYLIGDDACDILVLDTAYNKVTAIPLFDAPEKRIPKTEKADFEASVIVNLSGKTYLMVLGSAATEKRKKLILVPLLEAAYTPFLTAAYPDEFIQQLSKKGIHELNIEGATAIHDALVLSNRGNETHPVNHLIFTTPDFWQQGAGKVMFVVPLTLLTSTPVFTGVSELCYVGEKDLLLLSLSSEATTNAYDDGAIGDSYIGWINGISQKLHLPTLALDGLINLPAISDDFKGEKIEGLCLERISGNELLLHLVSDNDSGESRLFKVAMTFQ</sequence>
<dbReference type="RefSeq" id="WP_106531190.1">
    <property type="nucleotide sequence ID" value="NZ_PYAW01000009.1"/>
</dbReference>
<evidence type="ECO:0000313" key="1">
    <source>
        <dbReference type="EMBL" id="PSL43096.1"/>
    </source>
</evidence>
<dbReference type="InterPro" id="IPR053851">
    <property type="entry name" value="DUF6929"/>
</dbReference>
<name>A0A2P8HA42_CHINA</name>
<evidence type="ECO:0000313" key="2">
    <source>
        <dbReference type="Proteomes" id="UP000240971"/>
    </source>
</evidence>
<reference evidence="1 2" key="1">
    <citation type="submission" date="2018-03" db="EMBL/GenBank/DDBJ databases">
        <title>Genomic Encyclopedia of Archaeal and Bacterial Type Strains, Phase II (KMG-II): from individual species to whole genera.</title>
        <authorList>
            <person name="Goeker M."/>
        </authorList>
    </citation>
    <scope>NUCLEOTIDE SEQUENCE [LARGE SCALE GENOMIC DNA]</scope>
    <source>
        <strain evidence="1 2">DSM 24859</strain>
    </source>
</reference>
<proteinExistence type="predicted"/>
<dbReference type="Proteomes" id="UP000240971">
    <property type="component" value="Unassembled WGS sequence"/>
</dbReference>
<comment type="caution">
    <text evidence="1">The sequence shown here is derived from an EMBL/GenBank/DDBJ whole genome shotgun (WGS) entry which is preliminary data.</text>
</comment>